<keyword evidence="8" id="KW-0067">ATP-binding</keyword>
<keyword evidence="4" id="KW-0963">Cytoplasm</keyword>
<dbReference type="InterPro" id="IPR027417">
    <property type="entry name" value="P-loop_NTPase"/>
</dbReference>
<evidence type="ECO:0000313" key="11">
    <source>
        <dbReference type="EMBL" id="SHE30709.1"/>
    </source>
</evidence>
<evidence type="ECO:0000256" key="7">
    <source>
        <dbReference type="ARBA" id="ARBA00022741"/>
    </source>
</evidence>
<keyword evidence="6" id="KW-0479">Metal-binding</keyword>
<evidence type="ECO:0000256" key="5">
    <source>
        <dbReference type="ARBA" id="ARBA00022694"/>
    </source>
</evidence>
<sequence length="163" mass="19144">MEGGSIKIKRLDKINEYKLLKIAQIISKHSFPGMKILLYGDLGTGKTTFTKGFIKNLLKDENLTVTSPTFALVKVYDNSIKIYHADLYRLSDPEEIPYIGLFEDNDGIYLIEWPERLEYYLPEERLEIHLFYNNDDINFRDIEIIPVGKKYTDIFEKLKEELK</sequence>
<accession>A0A1M4SES7</accession>
<gene>
    <name evidence="11" type="ORF">SAMN02745164_00160</name>
</gene>
<keyword evidence="7" id="KW-0547">Nucleotide-binding</keyword>
<dbReference type="GO" id="GO:0046872">
    <property type="term" value="F:metal ion binding"/>
    <property type="evidence" value="ECO:0007669"/>
    <property type="project" value="UniProtKB-KW"/>
</dbReference>
<dbReference type="EMBL" id="FQUI01000002">
    <property type="protein sequence ID" value="SHE30709.1"/>
    <property type="molecule type" value="Genomic_DNA"/>
</dbReference>
<dbReference type="GO" id="GO:0005524">
    <property type="term" value="F:ATP binding"/>
    <property type="evidence" value="ECO:0007669"/>
    <property type="project" value="UniProtKB-KW"/>
</dbReference>
<evidence type="ECO:0000256" key="3">
    <source>
        <dbReference type="ARBA" id="ARBA00019010"/>
    </source>
</evidence>
<keyword evidence="12" id="KW-1185">Reference proteome</keyword>
<evidence type="ECO:0000256" key="8">
    <source>
        <dbReference type="ARBA" id="ARBA00022840"/>
    </source>
</evidence>
<dbReference type="Proteomes" id="UP000184334">
    <property type="component" value="Unassembled WGS sequence"/>
</dbReference>
<dbReference type="PANTHER" id="PTHR33540:SF2">
    <property type="entry name" value="TRNA THREONYLCARBAMOYLADENOSINE BIOSYNTHESIS PROTEIN TSAE"/>
    <property type="match status" value="1"/>
</dbReference>
<dbReference type="Pfam" id="PF02367">
    <property type="entry name" value="TsaE"/>
    <property type="match status" value="1"/>
</dbReference>
<evidence type="ECO:0000256" key="4">
    <source>
        <dbReference type="ARBA" id="ARBA00022490"/>
    </source>
</evidence>
<evidence type="ECO:0000256" key="6">
    <source>
        <dbReference type="ARBA" id="ARBA00022723"/>
    </source>
</evidence>
<comment type="similarity">
    <text evidence="2">Belongs to the TsaE family.</text>
</comment>
<dbReference type="InterPro" id="IPR003442">
    <property type="entry name" value="T6A_TsaE"/>
</dbReference>
<dbReference type="Gene3D" id="3.40.50.300">
    <property type="entry name" value="P-loop containing nucleotide triphosphate hydrolases"/>
    <property type="match status" value="1"/>
</dbReference>
<dbReference type="GO" id="GO:0005737">
    <property type="term" value="C:cytoplasm"/>
    <property type="evidence" value="ECO:0007669"/>
    <property type="project" value="UniProtKB-SubCell"/>
</dbReference>
<dbReference type="AlphaFoldDB" id="A0A1M4SES7"/>
<organism evidence="11 12">
    <name type="scientific">Marinitoga hydrogenitolerans (strain DSM 16785 / JCM 12826 / AT1271)</name>
    <dbReference type="NCBI Taxonomy" id="1122195"/>
    <lineage>
        <taxon>Bacteria</taxon>
        <taxon>Thermotogati</taxon>
        <taxon>Thermotogota</taxon>
        <taxon>Thermotogae</taxon>
        <taxon>Petrotogales</taxon>
        <taxon>Petrotogaceae</taxon>
        <taxon>Marinitoga</taxon>
    </lineage>
</organism>
<evidence type="ECO:0000256" key="2">
    <source>
        <dbReference type="ARBA" id="ARBA00007599"/>
    </source>
</evidence>
<evidence type="ECO:0000313" key="12">
    <source>
        <dbReference type="Proteomes" id="UP000184334"/>
    </source>
</evidence>
<dbReference type="GO" id="GO:0002949">
    <property type="term" value="P:tRNA threonylcarbamoyladenosine modification"/>
    <property type="evidence" value="ECO:0007669"/>
    <property type="project" value="InterPro"/>
</dbReference>
<dbReference type="STRING" id="1122195.SAMN02745164_00160"/>
<comment type="subcellular location">
    <subcellularLocation>
        <location evidence="1">Cytoplasm</location>
    </subcellularLocation>
</comment>
<proteinExistence type="inferred from homology"/>
<evidence type="ECO:0000256" key="10">
    <source>
        <dbReference type="ARBA" id="ARBA00032441"/>
    </source>
</evidence>
<protein>
    <recommendedName>
        <fullName evidence="3">tRNA threonylcarbamoyladenosine biosynthesis protein TsaE</fullName>
    </recommendedName>
    <alternativeName>
        <fullName evidence="10">t(6)A37 threonylcarbamoyladenosine biosynthesis protein TsaE</fullName>
    </alternativeName>
</protein>
<evidence type="ECO:0000256" key="9">
    <source>
        <dbReference type="ARBA" id="ARBA00022842"/>
    </source>
</evidence>
<dbReference type="PANTHER" id="PTHR33540">
    <property type="entry name" value="TRNA THREONYLCARBAMOYLADENOSINE BIOSYNTHESIS PROTEIN TSAE"/>
    <property type="match status" value="1"/>
</dbReference>
<reference evidence="11" key="1">
    <citation type="submission" date="2016-11" db="EMBL/GenBank/DDBJ databases">
        <authorList>
            <person name="Varghese N."/>
            <person name="Submissions S."/>
        </authorList>
    </citation>
    <scope>NUCLEOTIDE SEQUENCE [LARGE SCALE GENOMIC DNA]</scope>
    <source>
        <strain evidence="11">DSM 16785</strain>
    </source>
</reference>
<name>A0A1M4SES7_MARH1</name>
<keyword evidence="9" id="KW-0460">Magnesium</keyword>
<comment type="caution">
    <text evidence="11">The sequence shown here is derived from an EMBL/GenBank/DDBJ whole genome shotgun (WGS) entry which is preliminary data.</text>
</comment>
<dbReference type="SUPFAM" id="SSF52540">
    <property type="entry name" value="P-loop containing nucleoside triphosphate hydrolases"/>
    <property type="match status" value="1"/>
</dbReference>
<keyword evidence="5" id="KW-0819">tRNA processing</keyword>
<evidence type="ECO:0000256" key="1">
    <source>
        <dbReference type="ARBA" id="ARBA00004496"/>
    </source>
</evidence>
<dbReference type="NCBIfam" id="TIGR00150">
    <property type="entry name" value="T6A_YjeE"/>
    <property type="match status" value="1"/>
</dbReference>